<dbReference type="SMART" id="SM00342">
    <property type="entry name" value="HTH_ARAC"/>
    <property type="match status" value="1"/>
</dbReference>
<dbReference type="AlphaFoldDB" id="A0A174KT57"/>
<dbReference type="Gene3D" id="2.60.120.10">
    <property type="entry name" value="Jelly Rolls"/>
    <property type="match status" value="1"/>
</dbReference>
<dbReference type="PANTHER" id="PTHR43280">
    <property type="entry name" value="ARAC-FAMILY TRANSCRIPTIONAL REGULATOR"/>
    <property type="match status" value="1"/>
</dbReference>
<dbReference type="InterPro" id="IPR003313">
    <property type="entry name" value="AraC-bd"/>
</dbReference>
<dbReference type="PROSITE" id="PS01124">
    <property type="entry name" value="HTH_ARAC_FAMILY_2"/>
    <property type="match status" value="1"/>
</dbReference>
<protein>
    <submittedName>
        <fullName evidence="5">L-rhamnose operon regulatory protein rhaS</fullName>
    </submittedName>
</protein>
<dbReference type="OrthoDB" id="1410840at2"/>
<evidence type="ECO:0000313" key="5">
    <source>
        <dbReference type="EMBL" id="CUP12725.1"/>
    </source>
</evidence>
<gene>
    <name evidence="5" type="primary">rhaS_1</name>
    <name evidence="5" type="ORF">ERS852533_00376</name>
</gene>
<evidence type="ECO:0000256" key="3">
    <source>
        <dbReference type="ARBA" id="ARBA00023163"/>
    </source>
</evidence>
<dbReference type="PANTHER" id="PTHR43280:SF28">
    <property type="entry name" value="HTH-TYPE TRANSCRIPTIONAL ACTIVATOR RHAS"/>
    <property type="match status" value="1"/>
</dbReference>
<sequence>MNNQDNIQQEYIEWEDHFQTTKEKVHLTYNELKIPGLRLFGMLHPLTASAPLRLHIHSSAFEITFVTQGEMVFYTNGKDYTVPGGSAFISYPNEPHSTNQIPLTPKQIYWFQLDISDPENFLFLSPPIARKLIDDLYSIRKHMVNTDNKEITQIMKHIYDQCMGERNSLEIASYIIIFLQRLIYFSQNEVQHRSFDIDLAVSYINKHITEELNLTEIARQSMLSLPQFKQKFKSYTGTSPRNYINIKKIEYSKDLLRNGTSITNTAMQLSFNTSTYFATVFKKYTLLTPSEYVAKCRNKRNASPSSGDSSQ</sequence>
<dbReference type="SUPFAM" id="SSF46689">
    <property type="entry name" value="Homeodomain-like"/>
    <property type="match status" value="2"/>
</dbReference>
<dbReference type="RefSeq" id="WP_055055300.1">
    <property type="nucleotide sequence ID" value="NZ_CZBA01000002.1"/>
</dbReference>
<evidence type="ECO:0000256" key="1">
    <source>
        <dbReference type="ARBA" id="ARBA00023015"/>
    </source>
</evidence>
<dbReference type="InterPro" id="IPR014710">
    <property type="entry name" value="RmlC-like_jellyroll"/>
</dbReference>
<keyword evidence="3" id="KW-0804">Transcription</keyword>
<dbReference type="SUPFAM" id="SSF51215">
    <property type="entry name" value="Regulatory protein AraC"/>
    <property type="match status" value="1"/>
</dbReference>
<dbReference type="GO" id="GO:0003700">
    <property type="term" value="F:DNA-binding transcription factor activity"/>
    <property type="evidence" value="ECO:0007669"/>
    <property type="project" value="InterPro"/>
</dbReference>
<proteinExistence type="predicted"/>
<dbReference type="Pfam" id="PF02311">
    <property type="entry name" value="AraC_binding"/>
    <property type="match status" value="1"/>
</dbReference>
<dbReference type="Pfam" id="PF12833">
    <property type="entry name" value="HTH_18"/>
    <property type="match status" value="1"/>
</dbReference>
<keyword evidence="2" id="KW-0238">DNA-binding</keyword>
<dbReference type="InterPro" id="IPR037923">
    <property type="entry name" value="HTH-like"/>
</dbReference>
<accession>A0A174KT57</accession>
<dbReference type="InterPro" id="IPR009057">
    <property type="entry name" value="Homeodomain-like_sf"/>
</dbReference>
<feature type="domain" description="HTH araC/xylS-type" evidence="4">
    <location>
        <begin position="198"/>
        <end position="295"/>
    </location>
</feature>
<dbReference type="Proteomes" id="UP000095413">
    <property type="component" value="Unassembled WGS sequence"/>
</dbReference>
<dbReference type="GO" id="GO:0043565">
    <property type="term" value="F:sequence-specific DNA binding"/>
    <property type="evidence" value="ECO:0007669"/>
    <property type="project" value="InterPro"/>
</dbReference>
<name>A0A174KT57_9FIRM</name>
<keyword evidence="1" id="KW-0805">Transcription regulation</keyword>
<dbReference type="Gene3D" id="1.10.10.60">
    <property type="entry name" value="Homeodomain-like"/>
    <property type="match status" value="2"/>
</dbReference>
<dbReference type="InterPro" id="IPR018060">
    <property type="entry name" value="HTH_AraC"/>
</dbReference>
<organism evidence="5 6">
    <name type="scientific">Blautia obeum</name>
    <dbReference type="NCBI Taxonomy" id="40520"/>
    <lineage>
        <taxon>Bacteria</taxon>
        <taxon>Bacillati</taxon>
        <taxon>Bacillota</taxon>
        <taxon>Clostridia</taxon>
        <taxon>Lachnospirales</taxon>
        <taxon>Lachnospiraceae</taxon>
        <taxon>Blautia</taxon>
    </lineage>
</organism>
<dbReference type="EMBL" id="CZBA01000002">
    <property type="protein sequence ID" value="CUP12725.1"/>
    <property type="molecule type" value="Genomic_DNA"/>
</dbReference>
<evidence type="ECO:0000259" key="4">
    <source>
        <dbReference type="PROSITE" id="PS01124"/>
    </source>
</evidence>
<reference evidence="5 6" key="1">
    <citation type="submission" date="2015-09" db="EMBL/GenBank/DDBJ databases">
        <authorList>
            <consortium name="Pathogen Informatics"/>
        </authorList>
    </citation>
    <scope>NUCLEOTIDE SEQUENCE [LARGE SCALE GENOMIC DNA]</scope>
    <source>
        <strain evidence="5 6">2789STDY5834921</strain>
    </source>
</reference>
<evidence type="ECO:0000313" key="6">
    <source>
        <dbReference type="Proteomes" id="UP000095413"/>
    </source>
</evidence>
<evidence type="ECO:0000256" key="2">
    <source>
        <dbReference type="ARBA" id="ARBA00023125"/>
    </source>
</evidence>